<dbReference type="InterPro" id="IPR005627">
    <property type="entry name" value="CutC-like"/>
</dbReference>
<dbReference type="AlphaFoldDB" id="A0A9D9HWA5"/>
<evidence type="ECO:0000313" key="4">
    <source>
        <dbReference type="Proteomes" id="UP000823641"/>
    </source>
</evidence>
<dbReference type="Proteomes" id="UP000823641">
    <property type="component" value="Unassembled WGS sequence"/>
</dbReference>
<dbReference type="HAMAP" id="MF_00795">
    <property type="entry name" value="CutC"/>
    <property type="match status" value="1"/>
</dbReference>
<accession>A0A9D9HWA5</accession>
<protein>
    <recommendedName>
        <fullName evidence="2">PF03932 family protein CutC</fullName>
    </recommendedName>
</protein>
<dbReference type="InterPro" id="IPR036822">
    <property type="entry name" value="CutC-like_dom_sf"/>
</dbReference>
<comment type="similarity">
    <text evidence="1 2">Belongs to the CutC family.</text>
</comment>
<comment type="caution">
    <text evidence="3">The sequence shown here is derived from an EMBL/GenBank/DDBJ whole genome shotgun (WGS) entry which is preliminary data.</text>
</comment>
<gene>
    <name evidence="2" type="primary">cutC</name>
    <name evidence="3" type="ORF">IAA73_11555</name>
</gene>
<dbReference type="PANTHER" id="PTHR12598">
    <property type="entry name" value="COPPER HOMEOSTASIS PROTEIN CUTC"/>
    <property type="match status" value="1"/>
</dbReference>
<keyword evidence="2" id="KW-0963">Cytoplasm</keyword>
<organism evidence="3 4">
    <name type="scientific">Candidatus Gallipaludibacter merdavium</name>
    <dbReference type="NCBI Taxonomy" id="2840839"/>
    <lineage>
        <taxon>Bacteria</taxon>
        <taxon>Pseudomonadati</taxon>
        <taxon>Bacteroidota</taxon>
        <taxon>Bacteroidia</taxon>
        <taxon>Bacteroidales</taxon>
        <taxon>Candidatus Gallipaludibacter</taxon>
    </lineage>
</organism>
<dbReference type="SUPFAM" id="SSF110395">
    <property type="entry name" value="CutC-like"/>
    <property type="match status" value="1"/>
</dbReference>
<name>A0A9D9HWA5_9BACT</name>
<dbReference type="GO" id="GO:0005507">
    <property type="term" value="F:copper ion binding"/>
    <property type="evidence" value="ECO:0007669"/>
    <property type="project" value="TreeGrafter"/>
</dbReference>
<evidence type="ECO:0000256" key="2">
    <source>
        <dbReference type="HAMAP-Rule" id="MF_00795"/>
    </source>
</evidence>
<dbReference type="EMBL" id="JADIMG010000106">
    <property type="protein sequence ID" value="MBO8460946.1"/>
    <property type="molecule type" value="Genomic_DNA"/>
</dbReference>
<dbReference type="PANTHER" id="PTHR12598:SF0">
    <property type="entry name" value="COPPER HOMEOSTASIS PROTEIN CUTC HOMOLOG"/>
    <property type="match status" value="1"/>
</dbReference>
<evidence type="ECO:0000313" key="3">
    <source>
        <dbReference type="EMBL" id="MBO8460946.1"/>
    </source>
</evidence>
<dbReference type="Gene3D" id="3.20.20.380">
    <property type="entry name" value="Copper homeostasis (CutC) domain"/>
    <property type="match status" value="1"/>
</dbReference>
<reference evidence="3" key="1">
    <citation type="submission" date="2020-10" db="EMBL/GenBank/DDBJ databases">
        <authorList>
            <person name="Gilroy R."/>
        </authorList>
    </citation>
    <scope>NUCLEOTIDE SEQUENCE</scope>
    <source>
        <strain evidence="3">G3-3990</strain>
    </source>
</reference>
<dbReference type="FunFam" id="3.20.20.380:FF:000001">
    <property type="entry name" value="Copper homeostasis protein CutC"/>
    <property type="match status" value="1"/>
</dbReference>
<reference evidence="3" key="2">
    <citation type="journal article" date="2021" name="PeerJ">
        <title>Extensive microbial diversity within the chicken gut microbiome revealed by metagenomics and culture.</title>
        <authorList>
            <person name="Gilroy R."/>
            <person name="Ravi A."/>
            <person name="Getino M."/>
            <person name="Pursley I."/>
            <person name="Horton D.L."/>
            <person name="Alikhan N.F."/>
            <person name="Baker D."/>
            <person name="Gharbi K."/>
            <person name="Hall N."/>
            <person name="Watson M."/>
            <person name="Adriaenssens E.M."/>
            <person name="Foster-Nyarko E."/>
            <person name="Jarju S."/>
            <person name="Secka A."/>
            <person name="Antonio M."/>
            <person name="Oren A."/>
            <person name="Chaudhuri R.R."/>
            <person name="La Ragione R."/>
            <person name="Hildebrand F."/>
            <person name="Pallen M.J."/>
        </authorList>
    </citation>
    <scope>NUCLEOTIDE SEQUENCE</scope>
    <source>
        <strain evidence="3">G3-3990</strain>
    </source>
</reference>
<evidence type="ECO:0000256" key="1">
    <source>
        <dbReference type="ARBA" id="ARBA00007768"/>
    </source>
</evidence>
<sequence>MDRDLFKVEVCANSYQSCLAARQGGAGRVELCASMSEGGTTPSYGTICKARDIEGLRLHVLIRPRGSDFHYTSEEIDIMMKDISMCQSLGVDGVVFGVLRTDGQVDKETMKRLMDASKGMSVTFHRAFDHCRNPFQALDDIVELGCHRILTSGQQPSAIKGTNLLRQLVEAAAGRIQIMPGCGLNAGNIAQIAQATGAREFHFSARRQVESQMEFRYQGVCMGMACNEFVREETDCQQVKAAIEALLALPL</sequence>
<comment type="subcellular location">
    <subcellularLocation>
        <location evidence="2">Cytoplasm</location>
    </subcellularLocation>
</comment>
<dbReference type="GO" id="GO:0005737">
    <property type="term" value="C:cytoplasm"/>
    <property type="evidence" value="ECO:0007669"/>
    <property type="project" value="UniProtKB-SubCell"/>
</dbReference>
<comment type="caution">
    <text evidence="2">Once thought to be involved in copper homeostasis, experiments in E.coli have shown this is not the case.</text>
</comment>
<dbReference type="Pfam" id="PF03932">
    <property type="entry name" value="CutC"/>
    <property type="match status" value="1"/>
</dbReference>
<proteinExistence type="inferred from homology"/>